<dbReference type="Proteomes" id="UP000001610">
    <property type="component" value="Unassembled WGS sequence"/>
</dbReference>
<dbReference type="GeneID" id="18163855"/>
<feature type="active site" description="Charge relay system" evidence="15">
    <location>
        <position position="399"/>
    </location>
</feature>
<keyword evidence="9 15" id="KW-0378">Hydrolase</keyword>
<reference evidence="17 18" key="1">
    <citation type="journal article" date="2011" name="Genome Biol.">
        <title>Genome sequence of the insect pathogenic fungus Cordyceps militaris, a valued traditional Chinese medicine.</title>
        <authorList>
            <person name="Zheng P."/>
            <person name="Xia Y."/>
            <person name="Xiao G."/>
            <person name="Xiong C."/>
            <person name="Hu X."/>
            <person name="Zhang S."/>
            <person name="Zheng H."/>
            <person name="Huang Y."/>
            <person name="Zhou Y."/>
            <person name="Wang S."/>
            <person name="Zhao G.P."/>
            <person name="Liu X."/>
            <person name="St Leger R.J."/>
            <person name="Wang C."/>
        </authorList>
    </citation>
    <scope>NUCLEOTIDE SEQUENCE [LARGE SCALE GENOMIC DNA]</scope>
    <source>
        <strain evidence="17 18">CM01</strain>
    </source>
</reference>
<evidence type="ECO:0000256" key="14">
    <source>
        <dbReference type="ARBA" id="ARBA00023180"/>
    </source>
</evidence>
<accession>G3J7K0</accession>
<dbReference type="PANTHER" id="PTHR14218">
    <property type="entry name" value="PROTEASE S8 TRIPEPTIDYL PEPTIDASE I CLN2"/>
    <property type="match status" value="1"/>
</dbReference>
<dbReference type="EMBL" id="JH126399">
    <property type="protein sequence ID" value="EGX97166.1"/>
    <property type="molecule type" value="Genomic_DNA"/>
</dbReference>
<dbReference type="InterPro" id="IPR036852">
    <property type="entry name" value="Peptidase_S8/S53_dom_sf"/>
</dbReference>
<evidence type="ECO:0000256" key="11">
    <source>
        <dbReference type="ARBA" id="ARBA00022837"/>
    </source>
</evidence>
<evidence type="ECO:0000256" key="12">
    <source>
        <dbReference type="ARBA" id="ARBA00023026"/>
    </source>
</evidence>
<proteinExistence type="predicted"/>
<evidence type="ECO:0000256" key="15">
    <source>
        <dbReference type="PROSITE-ProRule" id="PRU01032"/>
    </source>
</evidence>
<keyword evidence="8" id="KW-0732">Signal</keyword>
<feature type="binding site" evidence="15">
    <location>
        <position position="660"/>
    </location>
    <ligand>
        <name>Ca(2+)</name>
        <dbReference type="ChEBI" id="CHEBI:29108"/>
    </ligand>
</feature>
<comment type="catalytic activity">
    <reaction evidence="1">
        <text>Release of an N-terminal tripeptide from a polypeptide.</text>
        <dbReference type="EC" id="3.4.14.10"/>
    </reaction>
</comment>
<evidence type="ECO:0000256" key="13">
    <source>
        <dbReference type="ARBA" id="ARBA00023145"/>
    </source>
</evidence>
<name>G3J7K0_CORMM</name>
<sequence>MGWKLEINQIKQGYLRMVLIYRSYTTITKARRRGKETLPGLYSSGFLVCEDWTCPVSHPPGRAGSMQEPRKAILAKDHTTGSPPRFLAFQIASHRAGRRRHLVSEPGSRHAPQFLGFNFRNQQGGYNYNGCSDLVSGFTLSVASASSVVLEQVPVLPADWTQLDNAVDAARGISFSIALKQPKMDVPALMAERGRRLGLDEVHALRTPDESAVDGVLKWLRDENIFHVTREQDVLRVQTTVAEAEKLLHSKFNHYAYGGKVAKLRTREYSIPEDLVDAISFVYPVSNFMRPSPSDAHVASKLVKHAAANRTQATAKVPCSDAVGISCLKQLYNITYKSPDRKSPVRFGISGYLEQNANHDDVKKFLMEQTNITNYDFTVEKVNGGEDPSTPAGVEAVLDLEYGMGIGYPAAVTFYATGGRGAMIGPEGQLLPSNKSDNEPYLDFVNHLLDKPDDQIPHVLSVSYGEDELSVPEQYAKRVCDAYGLLTKRGTTIIHASGDGGSTGGHYGNCRTYDGKNTNTTMPTFPASCPWVTTVGGTTHGTDPQKGAIFSSGGFSYYFGRPSWQAGAAAAYIQGLNGRLDGYYNKNGRGIPDVSVVADEYSIIVNGTSKRVWGTSASAPTFAAMIALVNDARLRGGKQSIGFLNEILYSKEGVAALTDVTEGKSYRCKFATAGWTAARGWDALTGLGEPRDFSKLMRLLRDA</sequence>
<feature type="binding site" evidence="15">
    <location>
        <position position="682"/>
    </location>
    <ligand>
        <name>Ca(2+)</name>
        <dbReference type="ChEBI" id="CHEBI:29108"/>
    </ligand>
</feature>
<dbReference type="AlphaFoldDB" id="G3J7K0"/>
<dbReference type="GO" id="GO:0006508">
    <property type="term" value="P:proteolysis"/>
    <property type="evidence" value="ECO:0007669"/>
    <property type="project" value="UniProtKB-KW"/>
</dbReference>
<keyword evidence="11 15" id="KW-0106">Calcium</keyword>
<feature type="active site" description="Charge relay system" evidence="15">
    <location>
        <position position="616"/>
    </location>
</feature>
<dbReference type="InterPro" id="IPR000209">
    <property type="entry name" value="Peptidase_S8/S53_dom"/>
</dbReference>
<evidence type="ECO:0000313" key="17">
    <source>
        <dbReference type="EMBL" id="EGX97166.1"/>
    </source>
</evidence>
<evidence type="ECO:0000256" key="7">
    <source>
        <dbReference type="ARBA" id="ARBA00022723"/>
    </source>
</evidence>
<dbReference type="Pfam" id="PF00082">
    <property type="entry name" value="Peptidase_S8"/>
    <property type="match status" value="1"/>
</dbReference>
<dbReference type="HOGENOM" id="CLU_013783_3_2_1"/>
<evidence type="ECO:0000259" key="16">
    <source>
        <dbReference type="PROSITE" id="PS51695"/>
    </source>
</evidence>
<keyword evidence="13" id="KW-0865">Zymogen</keyword>
<dbReference type="KEGG" id="cmt:CCM_01825"/>
<dbReference type="OMA" id="NTTMPTF"/>
<protein>
    <recommendedName>
        <fullName evidence="4">tripeptidyl-peptidase II</fullName>
        <ecNumber evidence="4">3.4.14.10</ecNumber>
    </recommendedName>
</protein>
<dbReference type="eggNOG" id="ENOG502QR6D">
    <property type="taxonomic scope" value="Eukaryota"/>
</dbReference>
<dbReference type="Pfam" id="PF09286">
    <property type="entry name" value="Pro-kuma_activ"/>
    <property type="match status" value="1"/>
</dbReference>
<dbReference type="GO" id="GO:0004252">
    <property type="term" value="F:serine-type endopeptidase activity"/>
    <property type="evidence" value="ECO:0007669"/>
    <property type="project" value="UniProtKB-UniRule"/>
</dbReference>
<evidence type="ECO:0000256" key="4">
    <source>
        <dbReference type="ARBA" id="ARBA00012462"/>
    </source>
</evidence>
<dbReference type="Gene3D" id="3.40.50.200">
    <property type="entry name" value="Peptidase S8/S53 domain"/>
    <property type="match status" value="1"/>
</dbReference>
<dbReference type="VEuPathDB" id="FungiDB:CCM_01825"/>
<evidence type="ECO:0000256" key="2">
    <source>
        <dbReference type="ARBA" id="ARBA00002451"/>
    </source>
</evidence>
<dbReference type="SUPFAM" id="SSF52743">
    <property type="entry name" value="Subtilisin-like"/>
    <property type="match status" value="1"/>
</dbReference>
<feature type="binding site" evidence="15">
    <location>
        <position position="680"/>
    </location>
    <ligand>
        <name>Ca(2+)</name>
        <dbReference type="ChEBI" id="CHEBI:29108"/>
    </ligand>
</feature>
<keyword evidence="10 15" id="KW-0720">Serine protease</keyword>
<keyword evidence="12" id="KW-0843">Virulence</keyword>
<feature type="active site" description="Charge relay system" evidence="15">
    <location>
        <position position="395"/>
    </location>
</feature>
<comment type="function">
    <text evidence="2">Secreted tripeptidyl-peptidase which degrades proteins at acidic pHs and is involved in virulence.</text>
</comment>
<evidence type="ECO:0000256" key="9">
    <source>
        <dbReference type="ARBA" id="ARBA00022801"/>
    </source>
</evidence>
<dbReference type="RefSeq" id="XP_006667043.1">
    <property type="nucleotide sequence ID" value="XM_006666980.1"/>
</dbReference>
<dbReference type="CDD" id="cd04056">
    <property type="entry name" value="Peptidases_S53"/>
    <property type="match status" value="1"/>
</dbReference>
<evidence type="ECO:0000256" key="1">
    <source>
        <dbReference type="ARBA" id="ARBA00001910"/>
    </source>
</evidence>
<keyword evidence="14" id="KW-0325">Glycoprotein</keyword>
<evidence type="ECO:0000256" key="6">
    <source>
        <dbReference type="ARBA" id="ARBA00022670"/>
    </source>
</evidence>
<keyword evidence="6 15" id="KW-0645">Protease</keyword>
<evidence type="ECO:0000256" key="5">
    <source>
        <dbReference type="ARBA" id="ARBA00022525"/>
    </source>
</evidence>
<comment type="subcellular location">
    <subcellularLocation>
        <location evidence="3">Secreted</location>
        <location evidence="3">Extracellular space</location>
    </subcellularLocation>
</comment>
<evidence type="ECO:0000313" key="18">
    <source>
        <dbReference type="Proteomes" id="UP000001610"/>
    </source>
</evidence>
<dbReference type="InterPro" id="IPR030400">
    <property type="entry name" value="Sedolisin_dom"/>
</dbReference>
<feature type="binding site" evidence="15">
    <location>
        <position position="659"/>
    </location>
    <ligand>
        <name>Ca(2+)</name>
        <dbReference type="ChEBI" id="CHEBI:29108"/>
    </ligand>
</feature>
<evidence type="ECO:0000256" key="8">
    <source>
        <dbReference type="ARBA" id="ARBA00022729"/>
    </source>
</evidence>
<feature type="domain" description="Peptidase S53" evidence="16">
    <location>
        <begin position="322"/>
        <end position="703"/>
    </location>
</feature>
<keyword evidence="18" id="KW-1185">Reference proteome</keyword>
<keyword evidence="5" id="KW-0964">Secreted</keyword>
<dbReference type="InterPro" id="IPR015366">
    <property type="entry name" value="S53_propep"/>
</dbReference>
<dbReference type="InterPro" id="IPR050819">
    <property type="entry name" value="Tripeptidyl-peptidase_I"/>
</dbReference>
<gene>
    <name evidence="17" type="ORF">CCM_01825</name>
</gene>
<dbReference type="FunFam" id="3.40.50.200:FF:000015">
    <property type="entry name" value="Tripeptidyl peptidase A"/>
    <property type="match status" value="1"/>
</dbReference>
<dbReference type="InParanoid" id="G3J7K0"/>
<dbReference type="PROSITE" id="PS51695">
    <property type="entry name" value="SEDOLISIN"/>
    <property type="match status" value="1"/>
</dbReference>
<keyword evidence="7 15" id="KW-0479">Metal-binding</keyword>
<dbReference type="EC" id="3.4.14.10" evidence="4"/>
<evidence type="ECO:0000256" key="3">
    <source>
        <dbReference type="ARBA" id="ARBA00004239"/>
    </source>
</evidence>
<dbReference type="PANTHER" id="PTHR14218:SF15">
    <property type="entry name" value="TRIPEPTIDYL-PEPTIDASE 1"/>
    <property type="match status" value="1"/>
</dbReference>
<dbReference type="GO" id="GO:0005576">
    <property type="term" value="C:extracellular region"/>
    <property type="evidence" value="ECO:0007669"/>
    <property type="project" value="UniProtKB-SubCell"/>
</dbReference>
<dbReference type="GO" id="GO:0008240">
    <property type="term" value="F:tripeptidyl-peptidase activity"/>
    <property type="evidence" value="ECO:0007669"/>
    <property type="project" value="UniProtKB-EC"/>
</dbReference>
<dbReference type="CDD" id="cd11377">
    <property type="entry name" value="Pro-peptidase_S53"/>
    <property type="match status" value="1"/>
</dbReference>
<evidence type="ECO:0000256" key="10">
    <source>
        <dbReference type="ARBA" id="ARBA00022825"/>
    </source>
</evidence>
<dbReference type="SUPFAM" id="SSF54897">
    <property type="entry name" value="Protease propeptides/inhibitors"/>
    <property type="match status" value="1"/>
</dbReference>
<dbReference type="SMART" id="SM00944">
    <property type="entry name" value="Pro-kuma_activ"/>
    <property type="match status" value="1"/>
</dbReference>
<dbReference type="OrthoDB" id="409122at2759"/>
<comment type="cofactor">
    <cofactor evidence="15">
        <name>Ca(2+)</name>
        <dbReference type="ChEBI" id="CHEBI:29108"/>
    </cofactor>
    <text evidence="15">Binds 1 Ca(2+) ion per subunit.</text>
</comment>
<dbReference type="GO" id="GO:0046872">
    <property type="term" value="F:metal ion binding"/>
    <property type="evidence" value="ECO:0007669"/>
    <property type="project" value="UniProtKB-UniRule"/>
</dbReference>
<organism evidence="17 18">
    <name type="scientific">Cordyceps militaris (strain CM01)</name>
    <name type="common">Caterpillar fungus</name>
    <dbReference type="NCBI Taxonomy" id="983644"/>
    <lineage>
        <taxon>Eukaryota</taxon>
        <taxon>Fungi</taxon>
        <taxon>Dikarya</taxon>
        <taxon>Ascomycota</taxon>
        <taxon>Pezizomycotina</taxon>
        <taxon>Sordariomycetes</taxon>
        <taxon>Hypocreomycetidae</taxon>
        <taxon>Hypocreales</taxon>
        <taxon>Cordycipitaceae</taxon>
        <taxon>Cordyceps</taxon>
    </lineage>
</organism>